<keyword evidence="1" id="KW-0472">Membrane</keyword>
<feature type="transmembrane region" description="Helical" evidence="1">
    <location>
        <begin position="35"/>
        <end position="56"/>
    </location>
</feature>
<dbReference type="AlphaFoldDB" id="A0ABD5ZWW3"/>
<protein>
    <recommendedName>
        <fullName evidence="4">Acyltransferase family protein</fullName>
    </recommendedName>
</protein>
<keyword evidence="1" id="KW-1133">Transmembrane helix</keyword>
<organism evidence="2 3">
    <name type="scientific">Haloplanus litoreus</name>
    <dbReference type="NCBI Taxonomy" id="767515"/>
    <lineage>
        <taxon>Archaea</taxon>
        <taxon>Methanobacteriati</taxon>
        <taxon>Methanobacteriota</taxon>
        <taxon>Stenosarchaea group</taxon>
        <taxon>Halobacteria</taxon>
        <taxon>Halobacteriales</taxon>
        <taxon>Haloferacaceae</taxon>
        <taxon>Haloplanus</taxon>
    </lineage>
</organism>
<dbReference type="RefSeq" id="WP_379703176.1">
    <property type="nucleotide sequence ID" value="NZ_JBHTAT010000001.1"/>
</dbReference>
<sequence>MTAGSRLGSAAIVVFVGALDHLQRTGSSLQHSIRMGLLVFLLTHSIYLPATLRGYLALPALSPPIRAVNGDWTLGVRALATMDPLVVGITTRLGPLLSVLFAVALLLGSLHLFDRLLGRVDTSTRRGHFFDRFERT</sequence>
<evidence type="ECO:0000313" key="2">
    <source>
        <dbReference type="EMBL" id="MFC7254972.1"/>
    </source>
</evidence>
<keyword evidence="3" id="KW-1185">Reference proteome</keyword>
<comment type="caution">
    <text evidence="2">The sequence shown here is derived from an EMBL/GenBank/DDBJ whole genome shotgun (WGS) entry which is preliminary data.</text>
</comment>
<dbReference type="GeneID" id="96953313"/>
<dbReference type="Proteomes" id="UP001596434">
    <property type="component" value="Unassembled WGS sequence"/>
</dbReference>
<dbReference type="EMBL" id="JBHTAT010000001">
    <property type="protein sequence ID" value="MFC7254972.1"/>
    <property type="molecule type" value="Genomic_DNA"/>
</dbReference>
<evidence type="ECO:0008006" key="4">
    <source>
        <dbReference type="Google" id="ProtNLM"/>
    </source>
</evidence>
<reference evidence="2 3" key="1">
    <citation type="journal article" date="2019" name="Int. J. Syst. Evol. Microbiol.">
        <title>The Global Catalogue of Microorganisms (GCM) 10K type strain sequencing project: providing services to taxonomists for standard genome sequencing and annotation.</title>
        <authorList>
            <consortium name="The Broad Institute Genomics Platform"/>
            <consortium name="The Broad Institute Genome Sequencing Center for Infectious Disease"/>
            <person name="Wu L."/>
            <person name="Ma J."/>
        </authorList>
    </citation>
    <scope>NUCLEOTIDE SEQUENCE [LARGE SCALE GENOMIC DNA]</scope>
    <source>
        <strain evidence="2 3">GX21</strain>
    </source>
</reference>
<name>A0ABD5ZWW3_9EURY</name>
<accession>A0ABD5ZWW3</accession>
<feature type="transmembrane region" description="Helical" evidence="1">
    <location>
        <begin position="93"/>
        <end position="113"/>
    </location>
</feature>
<proteinExistence type="predicted"/>
<gene>
    <name evidence="2" type="ORF">ACFQKE_06650</name>
</gene>
<keyword evidence="1" id="KW-0812">Transmembrane</keyword>
<evidence type="ECO:0000313" key="3">
    <source>
        <dbReference type="Proteomes" id="UP001596434"/>
    </source>
</evidence>
<evidence type="ECO:0000256" key="1">
    <source>
        <dbReference type="SAM" id="Phobius"/>
    </source>
</evidence>